<dbReference type="RefSeq" id="WP_179726010.1">
    <property type="nucleotide sequence ID" value="NZ_BAABEF010000001.1"/>
</dbReference>
<comment type="caution">
    <text evidence="1">The sequence shown here is derived from an EMBL/GenBank/DDBJ whole genome shotgun (WGS) entry which is preliminary data.</text>
</comment>
<keyword evidence="2" id="KW-1185">Reference proteome</keyword>
<dbReference type="Proteomes" id="UP000582231">
    <property type="component" value="Unassembled WGS sequence"/>
</dbReference>
<sequence>MSTSDVRPGRLVVLSDDECWDLLRSRPVGRVAWSGVQGVSVVPVNFAVDGDTVLLRTTPYSLMARDCVGREVAFEVDDVDEERHEGWSVLVRGRCEREERPSDGPRPWATGSRLLGMRITVRSLTGRRIVSSSAAGA</sequence>
<dbReference type="SUPFAM" id="SSF50475">
    <property type="entry name" value="FMN-binding split barrel"/>
    <property type="match status" value="1"/>
</dbReference>
<dbReference type="InterPro" id="IPR012349">
    <property type="entry name" value="Split_barrel_FMN-bd"/>
</dbReference>
<dbReference type="AlphaFoldDB" id="A0A852RG04"/>
<reference evidence="1 2" key="1">
    <citation type="submission" date="2020-07" db="EMBL/GenBank/DDBJ databases">
        <title>Sequencing the genomes of 1000 actinobacteria strains.</title>
        <authorList>
            <person name="Klenk H.-P."/>
        </authorList>
    </citation>
    <scope>NUCLEOTIDE SEQUENCE [LARGE SCALE GENOMIC DNA]</scope>
    <source>
        <strain evidence="1 2">DSM 19082</strain>
    </source>
</reference>
<gene>
    <name evidence="1" type="ORF">BJ958_001204</name>
</gene>
<name>A0A852RG04_9ACTN</name>
<evidence type="ECO:0000313" key="2">
    <source>
        <dbReference type="Proteomes" id="UP000582231"/>
    </source>
</evidence>
<proteinExistence type="predicted"/>
<dbReference type="Pfam" id="PF12900">
    <property type="entry name" value="Pyridox_ox_2"/>
    <property type="match status" value="1"/>
</dbReference>
<protein>
    <submittedName>
        <fullName evidence="1">Nitroimidazol reductase NimA-like FMN-containing flavoprotein (Pyridoxamine 5'-phosphate oxidase superfamily)</fullName>
    </submittedName>
</protein>
<organism evidence="1 2">
    <name type="scientific">Nocardioides kongjuensis</name>
    <dbReference type="NCBI Taxonomy" id="349522"/>
    <lineage>
        <taxon>Bacteria</taxon>
        <taxon>Bacillati</taxon>
        <taxon>Actinomycetota</taxon>
        <taxon>Actinomycetes</taxon>
        <taxon>Propionibacteriales</taxon>
        <taxon>Nocardioidaceae</taxon>
        <taxon>Nocardioides</taxon>
    </lineage>
</organism>
<evidence type="ECO:0000313" key="1">
    <source>
        <dbReference type="EMBL" id="NYD29658.1"/>
    </source>
</evidence>
<accession>A0A852RG04</accession>
<dbReference type="InterPro" id="IPR024747">
    <property type="entry name" value="Pyridox_Oxase-rel"/>
</dbReference>
<dbReference type="Gene3D" id="2.30.110.10">
    <property type="entry name" value="Electron Transport, Fmn-binding Protein, Chain A"/>
    <property type="match status" value="1"/>
</dbReference>
<dbReference type="EMBL" id="JACCBF010000001">
    <property type="protein sequence ID" value="NYD29658.1"/>
    <property type="molecule type" value="Genomic_DNA"/>
</dbReference>